<keyword evidence="4" id="KW-1185">Reference proteome</keyword>
<dbReference type="Pfam" id="PF23995">
    <property type="entry name" value="DUF7313"/>
    <property type="match status" value="1"/>
</dbReference>
<feature type="transmembrane region" description="Helical" evidence="1">
    <location>
        <begin position="119"/>
        <end position="140"/>
    </location>
</feature>
<feature type="transmembrane region" description="Helical" evidence="1">
    <location>
        <begin position="83"/>
        <end position="99"/>
    </location>
</feature>
<reference evidence="3 4" key="1">
    <citation type="submission" date="2018-01" db="EMBL/GenBank/DDBJ databases">
        <title>Complete genome sequence of Salinigranum rubrum GX10T, an extremely halophilic archaeon isolated from a marine solar saltern.</title>
        <authorList>
            <person name="Han S."/>
        </authorList>
    </citation>
    <scope>NUCLEOTIDE SEQUENCE [LARGE SCALE GENOMIC DNA]</scope>
    <source>
        <strain evidence="3 4">GX10</strain>
    </source>
</reference>
<keyword evidence="1" id="KW-0812">Transmembrane</keyword>
<dbReference type="RefSeq" id="WP_103424804.1">
    <property type="nucleotide sequence ID" value="NZ_CP026309.1"/>
</dbReference>
<evidence type="ECO:0000313" key="3">
    <source>
        <dbReference type="EMBL" id="AUV81116.1"/>
    </source>
</evidence>
<dbReference type="EMBL" id="CP026309">
    <property type="protein sequence ID" value="AUV81116.1"/>
    <property type="molecule type" value="Genomic_DNA"/>
</dbReference>
<organism evidence="3 4">
    <name type="scientific">Salinigranum rubrum</name>
    <dbReference type="NCBI Taxonomy" id="755307"/>
    <lineage>
        <taxon>Archaea</taxon>
        <taxon>Methanobacteriati</taxon>
        <taxon>Methanobacteriota</taxon>
        <taxon>Stenosarchaea group</taxon>
        <taxon>Halobacteria</taxon>
        <taxon>Halobacteriales</taxon>
        <taxon>Haloferacaceae</taxon>
        <taxon>Salinigranum</taxon>
    </lineage>
</organism>
<evidence type="ECO:0000256" key="1">
    <source>
        <dbReference type="SAM" id="Phobius"/>
    </source>
</evidence>
<gene>
    <name evidence="3" type="ORF">C2R22_05115</name>
</gene>
<keyword evidence="1" id="KW-0472">Membrane</keyword>
<evidence type="ECO:0000313" key="4">
    <source>
        <dbReference type="Proteomes" id="UP000236584"/>
    </source>
</evidence>
<dbReference type="InterPro" id="IPR055737">
    <property type="entry name" value="DUF7313"/>
</dbReference>
<dbReference type="KEGG" id="srub:C2R22_05115"/>
<name>A0A2I8VGQ6_9EURY</name>
<protein>
    <recommendedName>
        <fullName evidence="2">DUF7313 domain-containing protein</fullName>
    </recommendedName>
</protein>
<feature type="domain" description="DUF7313" evidence="2">
    <location>
        <begin position="2"/>
        <end position="148"/>
    </location>
</feature>
<dbReference type="Proteomes" id="UP000236584">
    <property type="component" value="Chromosome"/>
</dbReference>
<proteinExistence type="predicted"/>
<dbReference type="GeneID" id="35591447"/>
<evidence type="ECO:0000259" key="2">
    <source>
        <dbReference type="Pfam" id="PF23995"/>
    </source>
</evidence>
<keyword evidence="1" id="KW-1133">Transmembrane helix</keyword>
<feature type="transmembrane region" description="Helical" evidence="1">
    <location>
        <begin position="12"/>
        <end position="37"/>
    </location>
</feature>
<feature type="transmembrane region" description="Helical" evidence="1">
    <location>
        <begin position="58"/>
        <end position="77"/>
    </location>
</feature>
<dbReference type="OrthoDB" id="234683at2157"/>
<accession>A0A2I8VGQ6</accession>
<dbReference type="AlphaFoldDB" id="A0A2I8VGQ6"/>
<sequence>MQPLQFLVPLDPLVAAASVIPFVVLVLVLANMVTRLLAHRKHVEQAEDAEDDAEIERYTPHSVTTVLLVLASFAFLVVAPHGGMVMSVLVLGVFLADFFEFEARRVEARNEMQMERPKAALTASLVALLYAGFQSLFFIIEPIWTAIV</sequence>